<protein>
    <submittedName>
        <fullName evidence="1">SFRICE_004215</fullName>
    </submittedName>
</protein>
<organism evidence="1">
    <name type="scientific">Spodoptera frugiperda</name>
    <name type="common">Fall armyworm</name>
    <dbReference type="NCBI Taxonomy" id="7108"/>
    <lineage>
        <taxon>Eukaryota</taxon>
        <taxon>Metazoa</taxon>
        <taxon>Ecdysozoa</taxon>
        <taxon>Arthropoda</taxon>
        <taxon>Hexapoda</taxon>
        <taxon>Insecta</taxon>
        <taxon>Pterygota</taxon>
        <taxon>Neoptera</taxon>
        <taxon>Endopterygota</taxon>
        <taxon>Lepidoptera</taxon>
        <taxon>Glossata</taxon>
        <taxon>Ditrysia</taxon>
        <taxon>Noctuoidea</taxon>
        <taxon>Noctuidae</taxon>
        <taxon>Amphipyrinae</taxon>
        <taxon>Spodoptera</taxon>
    </lineage>
</organism>
<sequence length="12" mass="1405">MYFLGRENGCSK</sequence>
<evidence type="ECO:0000313" key="1">
    <source>
        <dbReference type="EMBL" id="SOQ39986.1"/>
    </source>
</evidence>
<dbReference type="EMBL" id="ODYU01002462">
    <property type="protein sequence ID" value="SOQ39986.1"/>
    <property type="molecule type" value="Genomic_DNA"/>
</dbReference>
<name>A0A2H1VGP8_SPOFR</name>
<reference evidence="1" key="1">
    <citation type="submission" date="2016-07" db="EMBL/GenBank/DDBJ databases">
        <authorList>
            <person name="Bretaudeau A."/>
        </authorList>
    </citation>
    <scope>NUCLEOTIDE SEQUENCE</scope>
    <source>
        <strain evidence="1">Rice</strain>
        <tissue evidence="1">Whole body</tissue>
    </source>
</reference>
<gene>
    <name evidence="1" type="ORF">SFRICE_004215</name>
</gene>
<accession>A0A2H1VGP8</accession>
<proteinExistence type="predicted"/>